<proteinExistence type="predicted"/>
<evidence type="ECO:0000313" key="2">
    <source>
        <dbReference type="EMBL" id="RLM85639.1"/>
    </source>
</evidence>
<name>A0A3L6QQ42_PANMI</name>
<reference evidence="3" key="1">
    <citation type="journal article" date="2019" name="Nat. Commun.">
        <title>The genome of broomcorn millet.</title>
        <authorList>
            <person name="Zou C."/>
            <person name="Miki D."/>
            <person name="Li D."/>
            <person name="Tang Q."/>
            <person name="Xiao L."/>
            <person name="Rajput S."/>
            <person name="Deng P."/>
            <person name="Jia W."/>
            <person name="Huang R."/>
            <person name="Zhang M."/>
            <person name="Sun Y."/>
            <person name="Hu J."/>
            <person name="Fu X."/>
            <person name="Schnable P.S."/>
            <person name="Li F."/>
            <person name="Zhang H."/>
            <person name="Feng B."/>
            <person name="Zhu X."/>
            <person name="Liu R."/>
            <person name="Schnable J.C."/>
            <person name="Zhu J.-K."/>
            <person name="Zhang H."/>
        </authorList>
    </citation>
    <scope>NUCLEOTIDE SEQUENCE [LARGE SCALE GENOMIC DNA]</scope>
</reference>
<dbReference type="STRING" id="4540.A0A3L6QQ42"/>
<dbReference type="Pfam" id="PF04578">
    <property type="entry name" value="DUF594"/>
    <property type="match status" value="1"/>
</dbReference>
<comment type="caution">
    <text evidence="2">The sequence shown here is derived from an EMBL/GenBank/DDBJ whole genome shotgun (WGS) entry which is preliminary data.</text>
</comment>
<dbReference type="Proteomes" id="UP000275267">
    <property type="component" value="Unassembled WGS sequence"/>
</dbReference>
<organism evidence="2 3">
    <name type="scientific">Panicum miliaceum</name>
    <name type="common">Proso millet</name>
    <name type="synonym">Broomcorn millet</name>
    <dbReference type="NCBI Taxonomy" id="4540"/>
    <lineage>
        <taxon>Eukaryota</taxon>
        <taxon>Viridiplantae</taxon>
        <taxon>Streptophyta</taxon>
        <taxon>Embryophyta</taxon>
        <taxon>Tracheophyta</taxon>
        <taxon>Spermatophyta</taxon>
        <taxon>Magnoliopsida</taxon>
        <taxon>Liliopsida</taxon>
        <taxon>Poales</taxon>
        <taxon>Poaceae</taxon>
        <taxon>PACMAD clade</taxon>
        <taxon>Panicoideae</taxon>
        <taxon>Panicodae</taxon>
        <taxon>Paniceae</taxon>
        <taxon>Panicinae</taxon>
        <taxon>Panicum</taxon>
        <taxon>Panicum sect. Panicum</taxon>
    </lineage>
</organism>
<dbReference type="InterPro" id="IPR007658">
    <property type="entry name" value="DUF594"/>
</dbReference>
<gene>
    <name evidence="2" type="ORF">C2845_PM04G23920</name>
</gene>
<dbReference type="InterPro" id="IPR025315">
    <property type="entry name" value="DUF4220"/>
</dbReference>
<accession>A0A3L6QQ42</accession>
<evidence type="ECO:0000313" key="3">
    <source>
        <dbReference type="Proteomes" id="UP000275267"/>
    </source>
</evidence>
<keyword evidence="3" id="KW-1185">Reference proteome</keyword>
<dbReference type="AlphaFoldDB" id="A0A3L6QQ42"/>
<dbReference type="PANTHER" id="PTHR31325">
    <property type="entry name" value="OS01G0798800 PROTEIN-RELATED"/>
    <property type="match status" value="1"/>
</dbReference>
<dbReference type="Pfam" id="PF13968">
    <property type="entry name" value="DUF4220"/>
    <property type="match status" value="1"/>
</dbReference>
<protein>
    <recommendedName>
        <fullName evidence="1">DUF4220 domain-containing protein</fullName>
    </recommendedName>
</protein>
<dbReference type="OrthoDB" id="664790at2759"/>
<evidence type="ECO:0000259" key="1">
    <source>
        <dbReference type="Pfam" id="PF13968"/>
    </source>
</evidence>
<sequence>MVDLTKLGSDALATLFSRRKEEHDGGGSRLLVLLWAPVLLIHIGGHGEITAYTIEDNELWMRQVITACSQITVAVYVFCKSWPAGGDKLLLGAAVLLFLQGADECISKPYRLRFGTADGLVMYLDRTRRTTPSSISDGDGPLDKFLQAVRGYVLGAKRGDPPPADADNEMKLHPVKQALDILSPYDPVRLQLLKSFWVLDDKEAWGTLRRGLCNTFDAIYTGKKISLITQNMLDAIKNKKRGLWLVRQLMLTKNLLDLGRTIMPLVALGLFHKSHKNKVAQYSLIGFFMKKHARWWELLRKLVRFVAGVVPHSWEYSDSILTKRLYSMDPVGPPSSSGIIMLVRRHLEAGWEKHVGSAATYRTFNDRRGRMALGRHGCDSGLLRSSLMVPFDESVLLWHMATDLCFYGYHHDDTPGPGAGCAAWCTASRHHRKAARCREMPSYMVHLLCENPEMLMLGARRHLLNDAHRELFGIFWKGSRPKDEKELAQRIAKVELPRPDPEEDSRQGGGFVHDARALAQALLALGGDEMWEVIEGVWVEMLCFSAGRCRGYLHAKALGTAQAVSSSTMSGS</sequence>
<feature type="domain" description="DUF4220" evidence="1">
    <location>
        <begin position="29"/>
        <end position="123"/>
    </location>
</feature>
<dbReference type="EMBL" id="PQIB02000011">
    <property type="protein sequence ID" value="RLM85639.1"/>
    <property type="molecule type" value="Genomic_DNA"/>
</dbReference>